<comment type="caution">
    <text evidence="1">The sequence shown here is derived from an EMBL/GenBank/DDBJ whole genome shotgun (WGS) entry which is preliminary data.</text>
</comment>
<dbReference type="EMBL" id="ANJA01001115">
    <property type="protein sequence ID" value="ETO79323.1"/>
    <property type="molecule type" value="Genomic_DNA"/>
</dbReference>
<protein>
    <recommendedName>
        <fullName evidence="3">DUF659 domain-containing protein</fullName>
    </recommendedName>
</protein>
<name>A0A081AKB2_PHYNI</name>
<dbReference type="PANTHER" id="PTHR40866:SF1">
    <property type="entry name" value="BED-TYPE DOMAIN-CONTAINING PROTEIN"/>
    <property type="match status" value="1"/>
</dbReference>
<gene>
    <name evidence="1" type="ORF">F444_05954</name>
</gene>
<dbReference type="AlphaFoldDB" id="A0A081AKB2"/>
<dbReference type="InterPro" id="IPR012337">
    <property type="entry name" value="RNaseH-like_sf"/>
</dbReference>
<dbReference type="SUPFAM" id="SSF53098">
    <property type="entry name" value="Ribonuclease H-like"/>
    <property type="match status" value="1"/>
</dbReference>
<organism evidence="1 2">
    <name type="scientific">Phytophthora nicotianae P1976</name>
    <dbReference type="NCBI Taxonomy" id="1317066"/>
    <lineage>
        <taxon>Eukaryota</taxon>
        <taxon>Sar</taxon>
        <taxon>Stramenopiles</taxon>
        <taxon>Oomycota</taxon>
        <taxon>Peronosporomycetes</taxon>
        <taxon>Peronosporales</taxon>
        <taxon>Peronosporaceae</taxon>
        <taxon>Phytophthora</taxon>
    </lineage>
</organism>
<evidence type="ECO:0000313" key="2">
    <source>
        <dbReference type="Proteomes" id="UP000028582"/>
    </source>
</evidence>
<evidence type="ECO:0000313" key="1">
    <source>
        <dbReference type="EMBL" id="ETO79323.1"/>
    </source>
</evidence>
<accession>A0A081AKB2</accession>
<evidence type="ECO:0008006" key="3">
    <source>
        <dbReference type="Google" id="ProtNLM"/>
    </source>
</evidence>
<reference evidence="1 2" key="1">
    <citation type="submission" date="2013-11" db="EMBL/GenBank/DDBJ databases">
        <title>The Genome Sequence of Phytophthora parasitica P1976.</title>
        <authorList>
            <consortium name="The Broad Institute Genomics Platform"/>
            <person name="Russ C."/>
            <person name="Tyler B."/>
            <person name="Panabieres F."/>
            <person name="Shan W."/>
            <person name="Tripathy S."/>
            <person name="Grunwald N."/>
            <person name="Machado M."/>
            <person name="Johnson C.S."/>
            <person name="Walker B."/>
            <person name="Young S."/>
            <person name="Zeng Q."/>
            <person name="Gargeya S."/>
            <person name="Fitzgerald M."/>
            <person name="Haas B."/>
            <person name="Abouelleil A."/>
            <person name="Allen A.W."/>
            <person name="Alvarado L."/>
            <person name="Arachchi H.M."/>
            <person name="Berlin A.M."/>
            <person name="Chapman S.B."/>
            <person name="Gainer-Dewar J."/>
            <person name="Goldberg J."/>
            <person name="Griggs A."/>
            <person name="Gujja S."/>
            <person name="Hansen M."/>
            <person name="Howarth C."/>
            <person name="Imamovic A."/>
            <person name="Ireland A."/>
            <person name="Larimer J."/>
            <person name="McCowan C."/>
            <person name="Murphy C."/>
            <person name="Pearson M."/>
            <person name="Poon T.W."/>
            <person name="Priest M."/>
            <person name="Roberts A."/>
            <person name="Saif S."/>
            <person name="Shea T."/>
            <person name="Sisk P."/>
            <person name="Sykes S."/>
            <person name="Wortman J."/>
            <person name="Nusbaum C."/>
            <person name="Birren B."/>
        </authorList>
    </citation>
    <scope>NUCLEOTIDE SEQUENCE [LARGE SCALE GENOMIC DNA]</scope>
    <source>
        <strain evidence="1 2">P1976</strain>
    </source>
</reference>
<dbReference type="PANTHER" id="PTHR40866">
    <property type="entry name" value="BED-TYPE DOMAIN-CONTAINING PROTEIN"/>
    <property type="match status" value="1"/>
</dbReference>
<proteinExistence type="predicted"/>
<sequence>MRLRWRPPAPLLPRVRQKASNRHAWLEWIAKGNFPVAFVEMESTRRYSNLATVRDMEIVTKAVERSINDELLERFGAILDRWTHCSNHYLAVQACYDKDGVRHCLLLYMVPIINGPDDRLNAENYMCALASFLPFFGKDVSNVIFLVGDNCAVNRRLARLMGVPLVGCVSHRLNFAVRRFLEPYEKELEQVQSLMRLRTITQAAKLRLKTRLRPKLRQDTPWGSPYTMMARYFELRKYISADDEDLAEVMPSLTANRKIKTVLVQLFDAQTVAMKLQCEDLTLLDARDLLNDMLEVMSSFETAGGTPGSHLDPGALILNQ</sequence>
<dbReference type="Proteomes" id="UP000028582">
    <property type="component" value="Unassembled WGS sequence"/>
</dbReference>